<sequence>MEGRVSVEGRSCLFGTQEDSAIGRSAVLESCGLLGTEQGSSSSLEQQELLAPFSPAADLPSTERQGHCCAWDCCCREPDLWGKGYCSCGLLKWYCSGKHRCMQLVDECGTGPDPEPQVWETYRLFSSWGETAGYRSSTSEPWQREEKGDSLLETTGRGRDPSCENHSTERPPCSAFLNQTNSRNFSTASPEETQSEEESVTTSVWWSQEWKVPGAKETSEQWKHFGEWNVDEECSDEDCMCNSICSCDEECSCNDVDDEFALNGSSLQTTDIYRSLWKASLDPEDTCEGVLPRDGHLSDINDNPFISSN</sequence>
<dbReference type="AlphaFoldDB" id="A0AAV7N4K1"/>
<dbReference type="EMBL" id="JANPWB010000013">
    <property type="protein sequence ID" value="KAJ1110471.1"/>
    <property type="molecule type" value="Genomic_DNA"/>
</dbReference>
<organism evidence="2 3">
    <name type="scientific">Pleurodeles waltl</name>
    <name type="common">Iberian ribbed newt</name>
    <dbReference type="NCBI Taxonomy" id="8319"/>
    <lineage>
        <taxon>Eukaryota</taxon>
        <taxon>Metazoa</taxon>
        <taxon>Chordata</taxon>
        <taxon>Craniata</taxon>
        <taxon>Vertebrata</taxon>
        <taxon>Euteleostomi</taxon>
        <taxon>Amphibia</taxon>
        <taxon>Batrachia</taxon>
        <taxon>Caudata</taxon>
        <taxon>Salamandroidea</taxon>
        <taxon>Salamandridae</taxon>
        <taxon>Pleurodelinae</taxon>
        <taxon>Pleurodeles</taxon>
    </lineage>
</organism>
<feature type="compositionally biased region" description="Basic and acidic residues" evidence="1">
    <location>
        <begin position="142"/>
        <end position="169"/>
    </location>
</feature>
<feature type="region of interest" description="Disordered" evidence="1">
    <location>
        <begin position="134"/>
        <end position="179"/>
    </location>
</feature>
<keyword evidence="3" id="KW-1185">Reference proteome</keyword>
<gene>
    <name evidence="2" type="ORF">NDU88_007822</name>
</gene>
<accession>A0AAV7N4K1</accession>
<name>A0AAV7N4K1_PLEWA</name>
<evidence type="ECO:0000256" key="1">
    <source>
        <dbReference type="SAM" id="MobiDB-lite"/>
    </source>
</evidence>
<dbReference type="Proteomes" id="UP001066276">
    <property type="component" value="Chromosome 9"/>
</dbReference>
<protein>
    <submittedName>
        <fullName evidence="2">Uncharacterized protein</fullName>
    </submittedName>
</protein>
<evidence type="ECO:0000313" key="3">
    <source>
        <dbReference type="Proteomes" id="UP001066276"/>
    </source>
</evidence>
<comment type="caution">
    <text evidence="2">The sequence shown here is derived from an EMBL/GenBank/DDBJ whole genome shotgun (WGS) entry which is preliminary data.</text>
</comment>
<reference evidence="2" key="1">
    <citation type="journal article" date="2022" name="bioRxiv">
        <title>Sequencing and chromosome-scale assembly of the giantPleurodeles waltlgenome.</title>
        <authorList>
            <person name="Brown T."/>
            <person name="Elewa A."/>
            <person name="Iarovenko S."/>
            <person name="Subramanian E."/>
            <person name="Araus A.J."/>
            <person name="Petzold A."/>
            <person name="Susuki M."/>
            <person name="Suzuki K.-i.T."/>
            <person name="Hayashi T."/>
            <person name="Toyoda A."/>
            <person name="Oliveira C."/>
            <person name="Osipova E."/>
            <person name="Leigh N.D."/>
            <person name="Simon A."/>
            <person name="Yun M.H."/>
        </authorList>
    </citation>
    <scope>NUCLEOTIDE SEQUENCE</scope>
    <source>
        <strain evidence="2">20211129_DDA</strain>
        <tissue evidence="2">Liver</tissue>
    </source>
</reference>
<proteinExistence type="predicted"/>
<evidence type="ECO:0000313" key="2">
    <source>
        <dbReference type="EMBL" id="KAJ1110471.1"/>
    </source>
</evidence>